<keyword evidence="1" id="KW-1133">Transmembrane helix</keyword>
<accession>A0A5B0VIT0</accession>
<evidence type="ECO:0000259" key="2">
    <source>
        <dbReference type="Pfam" id="PF07885"/>
    </source>
</evidence>
<organism evidence="3 4">
    <name type="scientific">Marinobacter salinexigens</name>
    <dbReference type="NCBI Taxonomy" id="2919747"/>
    <lineage>
        <taxon>Bacteria</taxon>
        <taxon>Pseudomonadati</taxon>
        <taxon>Pseudomonadota</taxon>
        <taxon>Gammaproteobacteria</taxon>
        <taxon>Pseudomonadales</taxon>
        <taxon>Marinobacteraceae</taxon>
        <taxon>Marinobacter</taxon>
    </lineage>
</organism>
<keyword evidence="1" id="KW-0472">Membrane</keyword>
<keyword evidence="1" id="KW-0812">Transmembrane</keyword>
<gene>
    <name evidence="3" type="ORF">FWJ25_09165</name>
</gene>
<keyword evidence="3" id="KW-0813">Transport</keyword>
<name>A0A5B0VIT0_9GAMM</name>
<dbReference type="Gene3D" id="1.10.287.70">
    <property type="match status" value="1"/>
</dbReference>
<sequence length="143" mass="16235">MSLITITLINILIVAVVVFIHHEALNRLSSVLARMRQSRHFRMSIAVFGILVAHTIQVWIFAAAYFVMHHSEEWGQLAGNFTGSFLDCVYFSFATFTTVGYGDIEPLGDLRFLTGIEGLTGLVLITWSASFLFVEMQRYWPTR</sequence>
<feature type="transmembrane region" description="Helical" evidence="1">
    <location>
        <begin position="45"/>
        <end position="68"/>
    </location>
</feature>
<feature type="domain" description="Potassium channel" evidence="2">
    <location>
        <begin position="57"/>
        <end position="134"/>
    </location>
</feature>
<proteinExistence type="predicted"/>
<keyword evidence="3" id="KW-0407">Ion channel</keyword>
<feature type="transmembrane region" description="Helical" evidence="1">
    <location>
        <begin position="6"/>
        <end position="25"/>
    </location>
</feature>
<dbReference type="Proteomes" id="UP000323161">
    <property type="component" value="Unassembled WGS sequence"/>
</dbReference>
<evidence type="ECO:0000313" key="4">
    <source>
        <dbReference type="Proteomes" id="UP000323161"/>
    </source>
</evidence>
<dbReference type="EMBL" id="VTUU01000003">
    <property type="protein sequence ID" value="KAA1174516.1"/>
    <property type="molecule type" value="Genomic_DNA"/>
</dbReference>
<feature type="transmembrane region" description="Helical" evidence="1">
    <location>
        <begin position="112"/>
        <end position="134"/>
    </location>
</feature>
<reference evidence="3 4" key="1">
    <citation type="submission" date="2019-08" db="EMBL/GenBank/DDBJ databases">
        <title>Marinobacter ZYF650 sp. nov., a marine bacterium isolated from seawater of the Mariana trench.</title>
        <authorList>
            <person name="Ahmad W."/>
        </authorList>
    </citation>
    <scope>NUCLEOTIDE SEQUENCE [LARGE SCALE GENOMIC DNA]</scope>
    <source>
        <strain evidence="3 4">ZYF650</strain>
    </source>
</reference>
<dbReference type="AlphaFoldDB" id="A0A5B0VIT0"/>
<protein>
    <submittedName>
        <fullName evidence="3">Two pore domain potassium channel family protein</fullName>
    </submittedName>
</protein>
<dbReference type="InterPro" id="IPR013099">
    <property type="entry name" value="K_chnl_dom"/>
</dbReference>
<keyword evidence="4" id="KW-1185">Reference proteome</keyword>
<dbReference type="GO" id="GO:0034220">
    <property type="term" value="P:monoatomic ion transmembrane transport"/>
    <property type="evidence" value="ECO:0007669"/>
    <property type="project" value="UniProtKB-KW"/>
</dbReference>
<keyword evidence="3" id="KW-0406">Ion transport</keyword>
<evidence type="ECO:0000256" key="1">
    <source>
        <dbReference type="SAM" id="Phobius"/>
    </source>
</evidence>
<evidence type="ECO:0000313" key="3">
    <source>
        <dbReference type="EMBL" id="KAA1174516.1"/>
    </source>
</evidence>
<dbReference type="SUPFAM" id="SSF81324">
    <property type="entry name" value="Voltage-gated potassium channels"/>
    <property type="match status" value="1"/>
</dbReference>
<comment type="caution">
    <text evidence="3">The sequence shown here is derived from an EMBL/GenBank/DDBJ whole genome shotgun (WGS) entry which is preliminary data.</text>
</comment>
<dbReference type="Pfam" id="PF07885">
    <property type="entry name" value="Ion_trans_2"/>
    <property type="match status" value="1"/>
</dbReference>